<protein>
    <recommendedName>
        <fullName evidence="3">peptidylprolyl isomerase</fullName>
        <ecNumber evidence="3">5.2.1.8</ecNumber>
    </recommendedName>
</protein>
<dbReference type="InterPro" id="IPR046357">
    <property type="entry name" value="PPIase_dom_sf"/>
</dbReference>
<dbReference type="SUPFAM" id="SSF54534">
    <property type="entry name" value="FKBP-like"/>
    <property type="match status" value="1"/>
</dbReference>
<accession>A0A2Z6I9V0</accession>
<comment type="catalytic activity">
    <reaction evidence="1">
        <text>[protein]-peptidylproline (omega=180) = [protein]-peptidylproline (omega=0)</text>
        <dbReference type="Rhea" id="RHEA:16237"/>
        <dbReference type="Rhea" id="RHEA-COMP:10747"/>
        <dbReference type="Rhea" id="RHEA-COMP:10748"/>
        <dbReference type="ChEBI" id="CHEBI:83833"/>
        <dbReference type="ChEBI" id="CHEBI:83834"/>
        <dbReference type="EC" id="5.2.1.8"/>
    </reaction>
</comment>
<keyword evidence="5 6" id="KW-0413">Isomerase</keyword>
<dbReference type="AlphaFoldDB" id="A0A2Z6I9V0"/>
<dbReference type="InterPro" id="IPR023058">
    <property type="entry name" value="PPIase_PpiC_CS"/>
</dbReference>
<keyword evidence="10" id="KW-1185">Reference proteome</keyword>
<dbReference type="PANTHER" id="PTHR47245">
    <property type="entry name" value="PEPTIDYLPROLYL ISOMERASE"/>
    <property type="match status" value="1"/>
</dbReference>
<dbReference type="InterPro" id="IPR000297">
    <property type="entry name" value="PPIase_PpiC"/>
</dbReference>
<dbReference type="OrthoDB" id="14196at2"/>
<gene>
    <name evidence="9" type="ORF">SUTMEG_10250</name>
</gene>
<comment type="similarity">
    <text evidence="2">Belongs to the PpiC/parvulin rotamase family.</text>
</comment>
<evidence type="ECO:0000313" key="9">
    <source>
        <dbReference type="EMBL" id="BBF23134.1"/>
    </source>
</evidence>
<evidence type="ECO:0000256" key="5">
    <source>
        <dbReference type="ARBA" id="ARBA00023235"/>
    </source>
</evidence>
<evidence type="ECO:0000256" key="6">
    <source>
        <dbReference type="PROSITE-ProRule" id="PRU00278"/>
    </source>
</evidence>
<dbReference type="InterPro" id="IPR050245">
    <property type="entry name" value="PrsA_foldase"/>
</dbReference>
<dbReference type="RefSeq" id="WP_120176771.1">
    <property type="nucleotide sequence ID" value="NZ_AP018786.1"/>
</dbReference>
<dbReference type="PANTHER" id="PTHR47245:SF2">
    <property type="entry name" value="PEPTIDYL-PROLYL CIS-TRANS ISOMERASE HP_0175-RELATED"/>
    <property type="match status" value="1"/>
</dbReference>
<evidence type="ECO:0000256" key="7">
    <source>
        <dbReference type="SAM" id="SignalP"/>
    </source>
</evidence>
<dbReference type="KEGG" id="sutt:SUTMEG_10250"/>
<dbReference type="Gene3D" id="3.10.50.40">
    <property type="match status" value="1"/>
</dbReference>
<keyword evidence="7" id="KW-0732">Signal</keyword>
<organism evidence="9 10">
    <name type="scientific">Sutterella megalosphaeroides</name>
    <dbReference type="NCBI Taxonomy" id="2494234"/>
    <lineage>
        <taxon>Bacteria</taxon>
        <taxon>Pseudomonadati</taxon>
        <taxon>Pseudomonadota</taxon>
        <taxon>Betaproteobacteria</taxon>
        <taxon>Burkholderiales</taxon>
        <taxon>Sutterellaceae</taxon>
        <taxon>Sutterella</taxon>
    </lineage>
</organism>
<name>A0A2Z6I9V0_9BURK</name>
<dbReference type="Proteomes" id="UP000271003">
    <property type="component" value="Chromosome"/>
</dbReference>
<evidence type="ECO:0000259" key="8">
    <source>
        <dbReference type="PROSITE" id="PS50198"/>
    </source>
</evidence>
<dbReference type="Pfam" id="PF00639">
    <property type="entry name" value="Rotamase"/>
    <property type="match status" value="1"/>
</dbReference>
<dbReference type="PROSITE" id="PS01096">
    <property type="entry name" value="PPIC_PPIASE_1"/>
    <property type="match status" value="1"/>
</dbReference>
<sequence length="260" mass="28438">MDKKVIALGLAALITAGTASAELKAFKVNGETVTVAEQKVLYDRAIAQGQPAGDELERQVKNILVQQKVLLQEAKKAKVENQDAVKQAIENARQQILVTALAQDWAKKNPVSEADLKAAYDREKAAYGDTEYQVRHILVKTEDQAKNLISRINKGSDFGKLATEFSEDTGSKAQGGLLGWVVPRSFVPAFGTAFSALKPGEVAQTPVRTQFGFHVVKLEAKRKAELFPSFESQKPVLRNALANQKVQAHFQEIVKAAKVQ</sequence>
<dbReference type="SUPFAM" id="SSF109998">
    <property type="entry name" value="Triger factor/SurA peptide-binding domain-like"/>
    <property type="match status" value="1"/>
</dbReference>
<evidence type="ECO:0000313" key="10">
    <source>
        <dbReference type="Proteomes" id="UP000271003"/>
    </source>
</evidence>
<keyword evidence="4 6" id="KW-0697">Rotamase</keyword>
<feature type="signal peptide" evidence="7">
    <location>
        <begin position="1"/>
        <end position="21"/>
    </location>
</feature>
<dbReference type="GO" id="GO:0003755">
    <property type="term" value="F:peptidyl-prolyl cis-trans isomerase activity"/>
    <property type="evidence" value="ECO:0007669"/>
    <property type="project" value="UniProtKB-KW"/>
</dbReference>
<feature type="chain" id="PRO_5016348450" description="peptidylprolyl isomerase" evidence="7">
    <location>
        <begin position="22"/>
        <end position="260"/>
    </location>
</feature>
<dbReference type="EC" id="5.2.1.8" evidence="3"/>
<dbReference type="PROSITE" id="PS50198">
    <property type="entry name" value="PPIC_PPIASE_2"/>
    <property type="match status" value="1"/>
</dbReference>
<dbReference type="EMBL" id="AP018786">
    <property type="protein sequence ID" value="BBF23134.1"/>
    <property type="molecule type" value="Genomic_DNA"/>
</dbReference>
<reference evidence="9 10" key="1">
    <citation type="journal article" date="2018" name="Int. J. Syst. Evol. Microbiol.">
        <title>Mesosutterella multiformis gen. nov., sp. nov., a member of the family Sutterellaceae and Sutterella megalosphaeroides sp. nov., isolated from human faeces.</title>
        <authorList>
            <person name="Sakamoto M."/>
            <person name="Ikeyama N."/>
            <person name="Kunihiro T."/>
            <person name="Iino T."/>
            <person name="Yuki M."/>
            <person name="Ohkuma M."/>
        </authorList>
    </citation>
    <scope>NUCLEOTIDE SEQUENCE [LARGE SCALE GENOMIC DNA]</scope>
    <source>
        <strain evidence="9 10">6FBBBH3</strain>
    </source>
</reference>
<evidence type="ECO:0000256" key="3">
    <source>
        <dbReference type="ARBA" id="ARBA00013194"/>
    </source>
</evidence>
<evidence type="ECO:0000256" key="2">
    <source>
        <dbReference type="ARBA" id="ARBA00007656"/>
    </source>
</evidence>
<dbReference type="InterPro" id="IPR027304">
    <property type="entry name" value="Trigger_fact/SurA_dom_sf"/>
</dbReference>
<proteinExistence type="inferred from homology"/>
<evidence type="ECO:0000256" key="4">
    <source>
        <dbReference type="ARBA" id="ARBA00023110"/>
    </source>
</evidence>
<feature type="domain" description="PpiC" evidence="8">
    <location>
        <begin position="129"/>
        <end position="220"/>
    </location>
</feature>
<evidence type="ECO:0000256" key="1">
    <source>
        <dbReference type="ARBA" id="ARBA00000971"/>
    </source>
</evidence>